<dbReference type="InterPro" id="IPR046182">
    <property type="entry name" value="DUF6210"/>
</dbReference>
<reference evidence="1" key="1">
    <citation type="journal article" date="2023" name="ISME J.">
        <title>Emergence of putative energy parasites within Clostridia revealed by genome analysis of a novel endosymbiotic clade.</title>
        <authorList>
            <person name="Takahashi K."/>
            <person name="Kuwahara H."/>
            <person name="Horikawa Y."/>
            <person name="Izawa K."/>
            <person name="Kato D."/>
            <person name="Inagaki T."/>
            <person name="Yuki M."/>
            <person name="Ohkuma M."/>
            <person name="Hongoh Y."/>
        </authorList>
    </citation>
    <scope>NUCLEOTIDE SEQUENCE</scope>
    <source>
        <strain evidence="1">RsTa-C01</strain>
    </source>
</reference>
<dbReference type="KEGG" id="ptrh:RsTaC01_0132"/>
<gene>
    <name evidence="1" type="ORF">RsTaC01_0132</name>
</gene>
<proteinExistence type="predicted"/>
<name>A0AA48HZ58_9FIRM</name>
<dbReference type="Proteomes" id="UP001335720">
    <property type="component" value="Chromosome"/>
</dbReference>
<protein>
    <submittedName>
        <fullName evidence="1">DUF6210 family protein</fullName>
    </submittedName>
</protein>
<dbReference type="AlphaFoldDB" id="A0AA48HZ58"/>
<dbReference type="Pfam" id="PF19715">
    <property type="entry name" value="DUF6210"/>
    <property type="match status" value="1"/>
</dbReference>
<sequence length="134" mass="15415">MEKIEKRICLYGLKQLALILLSPTGFIYYNQAGGVNCYQMEAEGTLVFVDSCENLFKLISKYTINKDKFCLKDADYLDKVFKNSDSGNYLKVYRENLNFSMEAWIYVSIDFSSKNLTFSGINCENGILTWDNSD</sequence>
<accession>A0AA48HZ58</accession>
<dbReference type="EMBL" id="AP027925">
    <property type="protein sequence ID" value="BED92421.1"/>
    <property type="molecule type" value="Genomic_DNA"/>
</dbReference>
<evidence type="ECO:0000313" key="1">
    <source>
        <dbReference type="EMBL" id="BED92421.1"/>
    </source>
</evidence>
<organism evidence="1">
    <name type="scientific">Candidatus Paraimprobicoccus trichonymphae</name>
    <dbReference type="NCBI Taxonomy" id="3033793"/>
    <lineage>
        <taxon>Bacteria</taxon>
        <taxon>Bacillati</taxon>
        <taxon>Bacillota</taxon>
        <taxon>Clostridia</taxon>
        <taxon>Candidatus Paraimprobicoccus</taxon>
    </lineage>
</organism>